<protein>
    <submittedName>
        <fullName evidence="1">Uncharacterized protein</fullName>
    </submittedName>
</protein>
<evidence type="ECO:0000313" key="1">
    <source>
        <dbReference type="EMBL" id="SPD49338.1"/>
    </source>
</evidence>
<organism evidence="1">
    <name type="scientific">Cupriavidus taiwanensis</name>
    <dbReference type="NCBI Taxonomy" id="164546"/>
    <lineage>
        <taxon>Bacteria</taxon>
        <taxon>Pseudomonadati</taxon>
        <taxon>Pseudomonadota</taxon>
        <taxon>Betaproteobacteria</taxon>
        <taxon>Burkholderiales</taxon>
        <taxon>Burkholderiaceae</taxon>
        <taxon>Cupriavidus</taxon>
    </lineage>
</organism>
<geneLocation type="plasmid" evidence="1">
    <name>I</name>
</geneLocation>
<name>A0A375HEN9_9BURK</name>
<sequence length="111" mass="12409">MSQFKLDIALRQPDARRNGWFGRCDNRKPVIKGLLRVLIADISKPLVHTLRDSLPRQVVDVHHKKLGFQSSLLWSPMPAAPALPLATAWPMAIHFCQVSDPAHCCGSSKVF</sequence>
<dbReference type="AlphaFoldDB" id="A0A375HEN9"/>
<proteinExistence type="predicted"/>
<reference evidence="1" key="1">
    <citation type="submission" date="2018-01" db="EMBL/GenBank/DDBJ databases">
        <authorList>
            <person name="Gaut B.S."/>
            <person name="Morton B.R."/>
            <person name="Clegg M.T."/>
            <person name="Duvall M.R."/>
        </authorList>
    </citation>
    <scope>NUCLEOTIDE SEQUENCE</scope>
    <source>
        <strain evidence="1">Cupriavidus taiwanensis STM 8555</strain>
    </source>
</reference>
<gene>
    <name evidence="1" type="ORF">CBM2612_P0683</name>
</gene>
<accession>A0A375HEN9</accession>
<keyword evidence="1" id="KW-0614">Plasmid</keyword>
<dbReference type="EMBL" id="LT984809">
    <property type="protein sequence ID" value="SPD49338.1"/>
    <property type="molecule type" value="Genomic_DNA"/>
</dbReference>